<comment type="caution">
    <text evidence="1">The sequence shown here is derived from an EMBL/GenBank/DDBJ whole genome shotgun (WGS) entry which is preliminary data.</text>
</comment>
<accession>A0ABT4R622</accession>
<reference evidence="1" key="1">
    <citation type="submission" date="2022-02" db="EMBL/GenBank/DDBJ databases">
        <title>Corynebacterium sp. from urogenital microbiome.</title>
        <authorList>
            <person name="Cappelli E.A."/>
            <person name="Ribeiro T.G."/>
            <person name="Peixe L."/>
        </authorList>
    </citation>
    <scope>NUCLEOTIDE SEQUENCE</scope>
    <source>
        <strain evidence="1">C8Ua_144</strain>
    </source>
</reference>
<gene>
    <name evidence="1" type="ORF">L8U61_02530</name>
</gene>
<dbReference type="EMBL" id="JAKMUR010000003">
    <property type="protein sequence ID" value="MCZ9291007.1"/>
    <property type="molecule type" value="Genomic_DNA"/>
</dbReference>
<organism evidence="1 2">
    <name type="scientific">Corynebacterium lehmanniae</name>
    <dbReference type="NCBI Taxonomy" id="2913497"/>
    <lineage>
        <taxon>Bacteria</taxon>
        <taxon>Bacillati</taxon>
        <taxon>Actinomycetota</taxon>
        <taxon>Actinomycetes</taxon>
        <taxon>Mycobacteriales</taxon>
        <taxon>Corynebacteriaceae</taxon>
        <taxon>Corynebacterium</taxon>
    </lineage>
</organism>
<protein>
    <recommendedName>
        <fullName evidence="3">Tetratricopeptide repeat protein</fullName>
    </recommendedName>
</protein>
<proteinExistence type="predicted"/>
<dbReference type="Proteomes" id="UP001146453">
    <property type="component" value="Unassembled WGS sequence"/>
</dbReference>
<name>A0ABT4R622_9CORY</name>
<keyword evidence="2" id="KW-1185">Reference proteome</keyword>
<dbReference type="RefSeq" id="WP_269951772.1">
    <property type="nucleotide sequence ID" value="NZ_JAKMUR010000003.1"/>
</dbReference>
<evidence type="ECO:0000313" key="1">
    <source>
        <dbReference type="EMBL" id="MCZ9291007.1"/>
    </source>
</evidence>
<evidence type="ECO:0008006" key="3">
    <source>
        <dbReference type="Google" id="ProtNLM"/>
    </source>
</evidence>
<evidence type="ECO:0000313" key="2">
    <source>
        <dbReference type="Proteomes" id="UP001146453"/>
    </source>
</evidence>
<sequence>MNHTRKSNPQDIEVQWEELLDQARRGMPDVDFLVRADELLSQLDADDPLAYRIRMYAVQNRTELDPVAALDEFEALLNIHESDPERYPSNPFSDSNWFQLLADYMMYWLPTNVGRAPVERLLDLAPRVFKDPEALRHVRIHAYNNLGDSKKALELLPGYLPSEDAVHNEEMTPTSWLHRHDLAALVYLQEHMLDELDGVVDAALTSGFSDARQPEVMVAESLLPLAAHVPVETTEQRTRFVLERGFADPNLTETTLQTATALLLGGLTKEAFNLVHFTEPFISRTDDAVEALYRFFRFATELGYGDFSLERYSSPRWQMEQGISASPRCADLADGFARAQHAQAQRVLETTGSTDSLERFEQRFSVPNLDPAFYANSVAGLIETLGSGELRYEPLDASYDPELLAFVNAALNQETSFSLEALPKRAVEDPVVSKLWLQLAEDGIEMRPDILRSIIEAADNPTIDEVTRQVIEVFAMANAGFPEVFPGRIGMRALPLAFSVQPEQAGILALRILDDFQQRDGHLDSPEAHSVFDFVGGMLRTGAFDASLLGALAARAMDAERNMDVIAMVTLIEEAIAIQPDLVEDVAEYLGKLGSIKGTRLGALGSPIRGATELLAAGAAAEKRGDKTTDLANLGAAMNILLDHDRFQQAATLFDELNAKLDDPEADTGLLARVEGAQAACRFVTRLTDDLFSDLWPTTSERFKGLLVEVADESNDGPVMAELVHVVRPVIRNLTWSQRFDESIELSAWCRNLFSRNGETHESLEVMFEQAMALGNAGRSDDAALVFESLLQRSHEFGAPDLVEKTVGHLSMFAERKDLGSTEPYAEVLSRL</sequence>